<dbReference type="EMBL" id="JAINUG010000018">
    <property type="protein sequence ID" value="KAJ8412746.1"/>
    <property type="molecule type" value="Genomic_DNA"/>
</dbReference>
<comment type="caution">
    <text evidence="1">The sequence shown here is derived from an EMBL/GenBank/DDBJ whole genome shotgun (WGS) entry which is preliminary data.</text>
</comment>
<dbReference type="AlphaFoldDB" id="A0AAD7T3H2"/>
<accession>A0AAD7T3H2</accession>
<keyword evidence="2" id="KW-1185">Reference proteome</keyword>
<gene>
    <name evidence="1" type="ORF">AAFF_G00116970</name>
</gene>
<proteinExistence type="predicted"/>
<name>A0AAD7T3H2_9TELE</name>
<organism evidence="1 2">
    <name type="scientific">Aldrovandia affinis</name>
    <dbReference type="NCBI Taxonomy" id="143900"/>
    <lineage>
        <taxon>Eukaryota</taxon>
        <taxon>Metazoa</taxon>
        <taxon>Chordata</taxon>
        <taxon>Craniata</taxon>
        <taxon>Vertebrata</taxon>
        <taxon>Euteleostomi</taxon>
        <taxon>Actinopterygii</taxon>
        <taxon>Neopterygii</taxon>
        <taxon>Teleostei</taxon>
        <taxon>Notacanthiformes</taxon>
        <taxon>Halosauridae</taxon>
        <taxon>Aldrovandia</taxon>
    </lineage>
</organism>
<protein>
    <submittedName>
        <fullName evidence="1">Uncharacterized protein</fullName>
    </submittedName>
</protein>
<evidence type="ECO:0000313" key="2">
    <source>
        <dbReference type="Proteomes" id="UP001221898"/>
    </source>
</evidence>
<evidence type="ECO:0000313" key="1">
    <source>
        <dbReference type="EMBL" id="KAJ8412746.1"/>
    </source>
</evidence>
<sequence>MENRYCTERDRQRLQRVVQSAQRVTGGALPNLRDLYTVRCTTKANKIIADPSHPSHGLFIKKLSKRKPGYVSIAAKTNRLKDSFYPQAIRMLS</sequence>
<reference evidence="1" key="1">
    <citation type="journal article" date="2023" name="Science">
        <title>Genome structures resolve the early diversification of teleost fishes.</title>
        <authorList>
            <person name="Parey E."/>
            <person name="Louis A."/>
            <person name="Montfort J."/>
            <person name="Bouchez O."/>
            <person name="Roques C."/>
            <person name="Iampietro C."/>
            <person name="Lluch J."/>
            <person name="Castinel A."/>
            <person name="Donnadieu C."/>
            <person name="Desvignes T."/>
            <person name="Floi Bucao C."/>
            <person name="Jouanno E."/>
            <person name="Wen M."/>
            <person name="Mejri S."/>
            <person name="Dirks R."/>
            <person name="Jansen H."/>
            <person name="Henkel C."/>
            <person name="Chen W.J."/>
            <person name="Zahm M."/>
            <person name="Cabau C."/>
            <person name="Klopp C."/>
            <person name="Thompson A.W."/>
            <person name="Robinson-Rechavi M."/>
            <person name="Braasch I."/>
            <person name="Lecointre G."/>
            <person name="Bobe J."/>
            <person name="Postlethwait J.H."/>
            <person name="Berthelot C."/>
            <person name="Roest Crollius H."/>
            <person name="Guiguen Y."/>
        </authorList>
    </citation>
    <scope>NUCLEOTIDE SEQUENCE</scope>
    <source>
        <strain evidence="1">NC1722</strain>
    </source>
</reference>
<dbReference type="Proteomes" id="UP001221898">
    <property type="component" value="Unassembled WGS sequence"/>
</dbReference>